<keyword evidence="2" id="KW-1133">Transmembrane helix</keyword>
<dbReference type="AlphaFoldDB" id="A0A292II59"/>
<protein>
    <submittedName>
        <fullName evidence="3">Uncharacterized protein</fullName>
    </submittedName>
</protein>
<sequence length="176" mass="19356">MNNNLNNQMHDLPSGNSNNPYANEHMDPRAMNGPYNHYNSPNPGDLPRHKIIGLRRIAIAYISLWVILVVSIIATIIISVTSVAVLVSPNSFSIYSSGILLIFFIAVTVIAAISQFITLIILGVQSAEYAIYFRNVSSSDSWPVLVWLGLIINITTLVAAFMILGATNRTLINRKS</sequence>
<keyword evidence="2" id="KW-0812">Transmembrane</keyword>
<feature type="region of interest" description="Disordered" evidence="1">
    <location>
        <begin position="1"/>
        <end position="26"/>
    </location>
</feature>
<dbReference type="RefSeq" id="WP_343251697.1">
    <property type="nucleotide sequence ID" value="NZ_HG937516.1"/>
</dbReference>
<feature type="compositionally biased region" description="Polar residues" evidence="1">
    <location>
        <begin position="1"/>
        <end position="21"/>
    </location>
</feature>
<dbReference type="EMBL" id="HG937516">
    <property type="protein sequence ID" value="CDN40353.1"/>
    <property type="molecule type" value="Genomic_DNA"/>
</dbReference>
<dbReference type="KEGG" id="mamp:MAMA39_02300"/>
<evidence type="ECO:0000256" key="1">
    <source>
        <dbReference type="SAM" id="MobiDB-lite"/>
    </source>
</evidence>
<reference evidence="3 4" key="1">
    <citation type="journal article" date="2015" name="Clin. Infect. Dis.">
        <title>Genomic Investigations unmask Mycoplasma amphoriforme, a new respiratory pathogen.</title>
        <authorList>
            <person name="Gillespie S.H."/>
            <person name="Ling C.L."/>
            <person name="Oravcova K."/>
            <person name="Pinheiro M."/>
            <person name="Wells L."/>
            <person name="Bryant J.M."/>
            <person name="McHugh T.D."/>
            <person name="Bebear C."/>
            <person name="Webster D."/>
            <person name="Harris S.R."/>
            <person name="Seth-Smith H.M."/>
            <person name="Thomson N.R."/>
        </authorList>
    </citation>
    <scope>NUCLEOTIDE SEQUENCE [LARGE SCALE GENOMIC DNA]</scope>
    <source>
        <strain evidence="3 4">A39</strain>
    </source>
</reference>
<evidence type="ECO:0000313" key="4">
    <source>
        <dbReference type="Proteomes" id="UP000261764"/>
    </source>
</evidence>
<organism evidence="3 4">
    <name type="scientific">Mycoplasma amphoriforme A39</name>
    <dbReference type="NCBI Taxonomy" id="572419"/>
    <lineage>
        <taxon>Bacteria</taxon>
        <taxon>Bacillati</taxon>
        <taxon>Mycoplasmatota</taxon>
        <taxon>Mollicutes</taxon>
        <taxon>Mycoplasmataceae</taxon>
        <taxon>Mycoplasma</taxon>
    </lineage>
</organism>
<gene>
    <name evidence="3" type="ORF">MAMA39_02300</name>
</gene>
<proteinExistence type="predicted"/>
<evidence type="ECO:0000313" key="3">
    <source>
        <dbReference type="EMBL" id="CDN40353.1"/>
    </source>
</evidence>
<feature type="transmembrane region" description="Helical" evidence="2">
    <location>
        <begin position="58"/>
        <end position="87"/>
    </location>
</feature>
<keyword evidence="2" id="KW-0472">Membrane</keyword>
<keyword evidence="4" id="KW-1185">Reference proteome</keyword>
<dbReference type="Proteomes" id="UP000261764">
    <property type="component" value="Chromosome I"/>
</dbReference>
<name>A0A292II59_9MOLU</name>
<feature type="transmembrane region" description="Helical" evidence="2">
    <location>
        <begin position="144"/>
        <end position="166"/>
    </location>
</feature>
<accession>A0A292II59</accession>
<feature type="transmembrane region" description="Helical" evidence="2">
    <location>
        <begin position="99"/>
        <end position="124"/>
    </location>
</feature>
<evidence type="ECO:0000256" key="2">
    <source>
        <dbReference type="SAM" id="Phobius"/>
    </source>
</evidence>